<dbReference type="Proteomes" id="UP000754883">
    <property type="component" value="Unassembled WGS sequence"/>
</dbReference>
<evidence type="ECO:0000313" key="9">
    <source>
        <dbReference type="Proteomes" id="UP000754883"/>
    </source>
</evidence>
<dbReference type="GO" id="GO:0016705">
    <property type="term" value="F:oxidoreductase activity, acting on paired donors, with incorporation or reduction of molecular oxygen"/>
    <property type="evidence" value="ECO:0007669"/>
    <property type="project" value="InterPro"/>
</dbReference>
<evidence type="ECO:0000256" key="5">
    <source>
        <dbReference type="PIRSR" id="PIRSR602401-1"/>
    </source>
</evidence>
<proteinExistence type="inferred from homology"/>
<dbReference type="GO" id="GO:0005506">
    <property type="term" value="F:iron ion binding"/>
    <property type="evidence" value="ECO:0007669"/>
    <property type="project" value="InterPro"/>
</dbReference>
<dbReference type="EMBL" id="CABFNO020001443">
    <property type="protein sequence ID" value="CAG9987956.1"/>
    <property type="molecule type" value="Genomic_DNA"/>
</dbReference>
<dbReference type="PANTHER" id="PTHR24305:SF147">
    <property type="entry name" value="P450, PUTATIVE (EUROFUNG)-RELATED"/>
    <property type="match status" value="1"/>
</dbReference>
<dbReference type="Pfam" id="PF00067">
    <property type="entry name" value="p450"/>
    <property type="match status" value="1"/>
</dbReference>
<keyword evidence="7" id="KW-0812">Transmembrane</keyword>
<evidence type="ECO:0000256" key="6">
    <source>
        <dbReference type="RuleBase" id="RU000461"/>
    </source>
</evidence>
<keyword evidence="7" id="KW-1133">Transmembrane helix</keyword>
<feature type="binding site" description="axial binding residue" evidence="5">
    <location>
        <position position="460"/>
    </location>
    <ligand>
        <name>heme</name>
        <dbReference type="ChEBI" id="CHEBI:30413"/>
    </ligand>
    <ligandPart>
        <name>Fe</name>
        <dbReference type="ChEBI" id="CHEBI:18248"/>
    </ligandPart>
</feature>
<evidence type="ECO:0000256" key="3">
    <source>
        <dbReference type="ARBA" id="ARBA00022723"/>
    </source>
</evidence>
<keyword evidence="3 5" id="KW-0479">Metal-binding</keyword>
<name>A0A9N9UHT1_9HYPO</name>
<dbReference type="InterPro" id="IPR002401">
    <property type="entry name" value="Cyt_P450_E_grp-I"/>
</dbReference>
<dbReference type="PRINTS" id="PR00463">
    <property type="entry name" value="EP450I"/>
</dbReference>
<dbReference type="PANTHER" id="PTHR24305">
    <property type="entry name" value="CYTOCHROME P450"/>
    <property type="match status" value="1"/>
</dbReference>
<dbReference type="InterPro" id="IPR017972">
    <property type="entry name" value="Cyt_P450_CS"/>
</dbReference>
<keyword evidence="7" id="KW-0472">Membrane</keyword>
<dbReference type="GO" id="GO:0004497">
    <property type="term" value="F:monooxygenase activity"/>
    <property type="evidence" value="ECO:0007669"/>
    <property type="project" value="UniProtKB-KW"/>
</dbReference>
<sequence length="523" mass="59621">MFSSSIPSLEGAWAYISLSNALLVLALWLGHRVVLALYNISPLHPLYSIPGPKLAAASYLYEAWYDLIKVGRYSWEIKAMHEKYGPIVRINPDEVHCDDYSFVEEIYPSVGNRIRDKQPHFLAAFAGPLTESSFATQYHEHHRIRRSAISKFFSRQGMLKYEPEVHELAQKMCTKLLRLTESGQTMNVADPFNCFTADTISQYCFGESFGFLDRPDFERSFKKAFEVIVNTSHVFRHFPILRHLIGLMPAIGPYLGSDIAFMVESMNETIPNHIIRAQQQKSTSSPRIFTEIMDSPIPDKEKTIYRLSGEGWSLVTAGSETTASTLCAITYFLLSQPEKLARLREELKDEDPHKLSWVQLEKYPYLHGVVFETLRVALGVPVRTTRIAREEDLVYNNRGFSYVIPRGTTIGMSAFISHNKEDIFPDPDKYEPERWITAQGKPDYGMEKYIMSFSKGSRQCIGMNLAFCEIYLATAVMALRALPHLKLHDTVYEDIKYDHDAITPQPKKGARGVRVKAADAHTH</sequence>
<dbReference type="PROSITE" id="PS00086">
    <property type="entry name" value="CYTOCHROME_P450"/>
    <property type="match status" value="1"/>
</dbReference>
<reference evidence="8" key="1">
    <citation type="submission" date="2021-10" db="EMBL/GenBank/DDBJ databases">
        <authorList>
            <person name="Piombo E."/>
        </authorList>
    </citation>
    <scope>NUCLEOTIDE SEQUENCE</scope>
</reference>
<dbReference type="CDD" id="cd11062">
    <property type="entry name" value="CYP58-like"/>
    <property type="match status" value="1"/>
</dbReference>
<dbReference type="PRINTS" id="PR00385">
    <property type="entry name" value="P450"/>
</dbReference>
<comment type="cofactor">
    <cofactor evidence="1 5">
        <name>heme</name>
        <dbReference type="ChEBI" id="CHEBI:30413"/>
    </cofactor>
</comment>
<dbReference type="SUPFAM" id="SSF48264">
    <property type="entry name" value="Cytochrome P450"/>
    <property type="match status" value="1"/>
</dbReference>
<keyword evidence="6" id="KW-0503">Monooxygenase</keyword>
<dbReference type="AlphaFoldDB" id="A0A9N9UHT1"/>
<evidence type="ECO:0000256" key="1">
    <source>
        <dbReference type="ARBA" id="ARBA00001971"/>
    </source>
</evidence>
<dbReference type="InterPro" id="IPR001128">
    <property type="entry name" value="Cyt_P450"/>
</dbReference>
<keyword evidence="6" id="KW-0560">Oxidoreductase</keyword>
<evidence type="ECO:0000256" key="7">
    <source>
        <dbReference type="SAM" id="Phobius"/>
    </source>
</evidence>
<gene>
    <name evidence="8" type="ORF">CBYS24578_00010599</name>
</gene>
<feature type="transmembrane region" description="Helical" evidence="7">
    <location>
        <begin position="12"/>
        <end position="30"/>
    </location>
</feature>
<protein>
    <recommendedName>
        <fullName evidence="10">Trichodiene oxygenase</fullName>
    </recommendedName>
</protein>
<evidence type="ECO:0008006" key="10">
    <source>
        <dbReference type="Google" id="ProtNLM"/>
    </source>
</evidence>
<evidence type="ECO:0000256" key="2">
    <source>
        <dbReference type="ARBA" id="ARBA00022617"/>
    </source>
</evidence>
<accession>A0A9N9UHT1</accession>
<dbReference type="GO" id="GO:0020037">
    <property type="term" value="F:heme binding"/>
    <property type="evidence" value="ECO:0007669"/>
    <property type="project" value="InterPro"/>
</dbReference>
<keyword evidence="2 5" id="KW-0349">Heme</keyword>
<evidence type="ECO:0000256" key="4">
    <source>
        <dbReference type="ARBA" id="ARBA00023004"/>
    </source>
</evidence>
<comment type="caution">
    <text evidence="8">The sequence shown here is derived from an EMBL/GenBank/DDBJ whole genome shotgun (WGS) entry which is preliminary data.</text>
</comment>
<dbReference type="InterPro" id="IPR036396">
    <property type="entry name" value="Cyt_P450_sf"/>
</dbReference>
<keyword evidence="4 5" id="KW-0408">Iron</keyword>
<evidence type="ECO:0000313" key="8">
    <source>
        <dbReference type="EMBL" id="CAG9987956.1"/>
    </source>
</evidence>
<organism evidence="8 9">
    <name type="scientific">Clonostachys byssicola</name>
    <dbReference type="NCBI Taxonomy" id="160290"/>
    <lineage>
        <taxon>Eukaryota</taxon>
        <taxon>Fungi</taxon>
        <taxon>Dikarya</taxon>
        <taxon>Ascomycota</taxon>
        <taxon>Pezizomycotina</taxon>
        <taxon>Sordariomycetes</taxon>
        <taxon>Hypocreomycetidae</taxon>
        <taxon>Hypocreales</taxon>
        <taxon>Bionectriaceae</taxon>
        <taxon>Clonostachys</taxon>
    </lineage>
</organism>
<dbReference type="InterPro" id="IPR050121">
    <property type="entry name" value="Cytochrome_P450_monoxygenase"/>
</dbReference>
<dbReference type="Gene3D" id="1.10.630.10">
    <property type="entry name" value="Cytochrome P450"/>
    <property type="match status" value="1"/>
</dbReference>
<keyword evidence="9" id="KW-1185">Reference proteome</keyword>
<comment type="similarity">
    <text evidence="6">Belongs to the cytochrome P450 family.</text>
</comment>
<dbReference type="OrthoDB" id="3945418at2759"/>